<dbReference type="InterPro" id="IPR021497">
    <property type="entry name" value="GTA_holin_3TM"/>
</dbReference>
<dbReference type="EMBL" id="RXYK01000002">
    <property type="protein sequence ID" value="RTY39591.1"/>
    <property type="molecule type" value="Genomic_DNA"/>
</dbReference>
<sequence length="136" mass="14673">MATPILGDIIKTVGTIIDDLYTSGEEKSAATLERLKLLQAQLMGQQAINTAEAGHGSVFVAGWRPFVGWVCAIALAYAAILEPLLRFTARVAFGYAGEFPVIDTTLTMQILLGMLGLGAFRSWEKKAEVARNTLTK</sequence>
<comment type="caution">
    <text evidence="3">The sequence shown here is derived from an EMBL/GenBank/DDBJ whole genome shotgun (WGS) entry which is preliminary data.</text>
</comment>
<evidence type="ECO:0000313" key="2">
    <source>
        <dbReference type="EMBL" id="KAA6230582.1"/>
    </source>
</evidence>
<evidence type="ECO:0008006" key="6">
    <source>
        <dbReference type="Google" id="ProtNLM"/>
    </source>
</evidence>
<dbReference type="Proteomes" id="UP000327458">
    <property type="component" value="Unassembled WGS sequence"/>
</dbReference>
<protein>
    <recommendedName>
        <fullName evidence="6">Holin of 3TMs, for gene-transfer release</fullName>
    </recommendedName>
</protein>
<gene>
    <name evidence="3" type="ORF">EKD02_02660</name>
    <name evidence="2" type="ORF">FP507_09960</name>
</gene>
<evidence type="ECO:0000313" key="3">
    <source>
        <dbReference type="EMBL" id="RTY39591.1"/>
    </source>
</evidence>
<organism evidence="3 4">
    <name type="scientific">Chlorobium phaeovibrioides</name>
    <dbReference type="NCBI Taxonomy" id="1094"/>
    <lineage>
        <taxon>Bacteria</taxon>
        <taxon>Pseudomonadati</taxon>
        <taxon>Chlorobiota</taxon>
        <taxon>Chlorobiia</taxon>
        <taxon>Chlorobiales</taxon>
        <taxon>Chlorobiaceae</taxon>
        <taxon>Chlorobium/Pelodictyon group</taxon>
        <taxon>Chlorobium</taxon>
    </lineage>
</organism>
<keyword evidence="1" id="KW-0812">Transmembrane</keyword>
<evidence type="ECO:0000313" key="5">
    <source>
        <dbReference type="Proteomes" id="UP000327458"/>
    </source>
</evidence>
<dbReference type="Proteomes" id="UP000279908">
    <property type="component" value="Unassembled WGS sequence"/>
</dbReference>
<dbReference type="Pfam" id="PF11351">
    <property type="entry name" value="GTA_holin_3TM"/>
    <property type="match status" value="1"/>
</dbReference>
<dbReference type="EMBL" id="VMRG01000002">
    <property type="protein sequence ID" value="KAA6230582.1"/>
    <property type="molecule type" value="Genomic_DNA"/>
</dbReference>
<keyword evidence="1" id="KW-1133">Transmembrane helix</keyword>
<reference evidence="3 4" key="1">
    <citation type="submission" date="2018-12" db="EMBL/GenBank/DDBJ databases">
        <authorList>
            <person name="Lunina O.N."/>
            <person name="Grouzdev D.S."/>
            <person name="Gorlenko V.M."/>
            <person name="Savvichev A.S."/>
        </authorList>
    </citation>
    <scope>NUCLEOTIDE SEQUENCE [LARGE SCALE GENOMIC DNA]</scope>
    <source>
        <strain evidence="3 4">BrKhr-17</strain>
    </source>
</reference>
<feature type="transmembrane region" description="Helical" evidence="1">
    <location>
        <begin position="66"/>
        <end position="85"/>
    </location>
</feature>
<name>A0A3S0L2W0_CHLPH</name>
<evidence type="ECO:0000313" key="4">
    <source>
        <dbReference type="Proteomes" id="UP000279908"/>
    </source>
</evidence>
<evidence type="ECO:0000256" key="1">
    <source>
        <dbReference type="SAM" id="Phobius"/>
    </source>
</evidence>
<reference evidence="2 5" key="2">
    <citation type="submission" date="2019-07" db="EMBL/GenBank/DDBJ databases">
        <title>Draft genome Sequence of Chlorobium phaeovibrioides sp. strain PhvTcv-s14, from the Phylum Chlorobi.</title>
        <authorList>
            <person name="Babenko V."/>
            <person name="Boldyreva D."/>
            <person name="Kanygina A."/>
            <person name="Selezneva O."/>
            <person name="Akopiyan T."/>
            <person name="Lunina O."/>
        </authorList>
    </citation>
    <scope>NUCLEOTIDE SEQUENCE [LARGE SCALE GENOMIC DNA]</scope>
    <source>
        <strain evidence="2 5">GrTcv12</strain>
    </source>
</reference>
<dbReference type="AlphaFoldDB" id="A0A3S0L2W0"/>
<proteinExistence type="predicted"/>
<keyword evidence="1" id="KW-0472">Membrane</keyword>
<dbReference type="RefSeq" id="WP_126341524.1">
    <property type="nucleotide sequence ID" value="NZ_RXYJ01000002.1"/>
</dbReference>
<accession>A0A3S0L2W0</accession>